<evidence type="ECO:0000256" key="6">
    <source>
        <dbReference type="ARBA" id="ARBA00022694"/>
    </source>
</evidence>
<dbReference type="InterPro" id="IPR025845">
    <property type="entry name" value="Thg1_C_dom"/>
</dbReference>
<evidence type="ECO:0000259" key="14">
    <source>
        <dbReference type="Pfam" id="PF14413"/>
    </source>
</evidence>
<dbReference type="Pfam" id="PF14413">
    <property type="entry name" value="Thg1C"/>
    <property type="match status" value="1"/>
</dbReference>
<keyword evidence="9" id="KW-0547">Nucleotide-binding</keyword>
<dbReference type="GO" id="GO:0006400">
    <property type="term" value="P:tRNA modification"/>
    <property type="evidence" value="ECO:0007669"/>
    <property type="project" value="InterPro"/>
</dbReference>
<protein>
    <recommendedName>
        <fullName evidence="4">tRNA(His) guanylyltransferase</fullName>
        <ecNumber evidence="3">2.7.7.79</ecNumber>
    </recommendedName>
    <alternativeName>
        <fullName evidence="12">tRNA-histidine guanylyltransferase</fullName>
    </alternativeName>
</protein>
<dbReference type="Proteomes" id="UP001151582">
    <property type="component" value="Unassembled WGS sequence"/>
</dbReference>
<dbReference type="Gene3D" id="3.30.70.3000">
    <property type="match status" value="2"/>
</dbReference>
<keyword evidence="8" id="KW-0479">Metal-binding</keyword>
<dbReference type="GO" id="GO:0008193">
    <property type="term" value="F:tRNA guanylyltransferase activity"/>
    <property type="evidence" value="ECO:0007669"/>
    <property type="project" value="UniProtKB-EC"/>
</dbReference>
<dbReference type="InterPro" id="IPR024956">
    <property type="entry name" value="tRNAHis_GuaTrfase_cat"/>
</dbReference>
<sequence>MANSKYEYVRQFERETFLLPNTWLVVRIDGQGFHKYVFLCFARRCEFSDKHQFEKPNDARALNLMNHCAKTVFDAVADIRFAYGESDEYSPLKYPPSFDSRVVCYPSYQNLRDYLSWRQADCHINNLYNTTFWALVKSGRTETQAEADLKVEVEPASADGKHPAVRRKKTVVLHEDIIGDKFWKARPFILGE</sequence>
<evidence type="ECO:0000256" key="5">
    <source>
        <dbReference type="ARBA" id="ARBA00022679"/>
    </source>
</evidence>
<comment type="cofactor">
    <cofactor evidence="1">
        <name>Mg(2+)</name>
        <dbReference type="ChEBI" id="CHEBI:18420"/>
    </cofactor>
</comment>
<evidence type="ECO:0000256" key="4">
    <source>
        <dbReference type="ARBA" id="ARBA00015443"/>
    </source>
</evidence>
<reference evidence="15" key="1">
    <citation type="submission" date="2022-07" db="EMBL/GenBank/DDBJ databases">
        <title>Phylogenomic reconstructions and comparative analyses of Kickxellomycotina fungi.</title>
        <authorList>
            <person name="Reynolds N.K."/>
            <person name="Stajich J.E."/>
            <person name="Barry K."/>
            <person name="Grigoriev I.V."/>
            <person name="Crous P."/>
            <person name="Smith M.E."/>
        </authorList>
    </citation>
    <scope>NUCLEOTIDE SEQUENCE</scope>
    <source>
        <strain evidence="15">RSA 567</strain>
    </source>
</reference>
<comment type="similarity">
    <text evidence="2">Belongs to the tRNA(His) guanylyltransferase family.</text>
</comment>
<dbReference type="PANTHER" id="PTHR12729:SF6">
    <property type="entry name" value="TRNA(HIS) GUANYLYLTRANSFERASE-RELATED"/>
    <property type="match status" value="1"/>
</dbReference>
<comment type="caution">
    <text evidence="15">The sequence shown here is derived from an EMBL/GenBank/DDBJ whole genome shotgun (WGS) entry which is preliminary data.</text>
</comment>
<proteinExistence type="inferred from homology"/>
<dbReference type="GO" id="GO:0000287">
    <property type="term" value="F:magnesium ion binding"/>
    <property type="evidence" value="ECO:0007669"/>
    <property type="project" value="InterPro"/>
</dbReference>
<keyword evidence="7 15" id="KW-0548">Nucleotidyltransferase</keyword>
<dbReference type="EMBL" id="JANBQB010000179">
    <property type="protein sequence ID" value="KAJ1980210.1"/>
    <property type="molecule type" value="Genomic_DNA"/>
</dbReference>
<dbReference type="OrthoDB" id="62560at2759"/>
<dbReference type="AlphaFoldDB" id="A0A9W8E9W5"/>
<evidence type="ECO:0000256" key="9">
    <source>
        <dbReference type="ARBA" id="ARBA00022741"/>
    </source>
</evidence>
<dbReference type="PANTHER" id="PTHR12729">
    <property type="entry name" value="TRNA(HIS) GUANYLYLTRANSFERASE-RELATED"/>
    <property type="match status" value="1"/>
</dbReference>
<evidence type="ECO:0000256" key="1">
    <source>
        <dbReference type="ARBA" id="ARBA00001946"/>
    </source>
</evidence>
<name>A0A9W8E9W5_9FUNG</name>
<dbReference type="GO" id="GO:0005525">
    <property type="term" value="F:GTP binding"/>
    <property type="evidence" value="ECO:0007669"/>
    <property type="project" value="UniProtKB-KW"/>
</dbReference>
<evidence type="ECO:0000313" key="15">
    <source>
        <dbReference type="EMBL" id="KAJ1980210.1"/>
    </source>
</evidence>
<feature type="domain" description="Thg1 C-terminal" evidence="14">
    <location>
        <begin position="109"/>
        <end position="153"/>
    </location>
</feature>
<evidence type="ECO:0000256" key="12">
    <source>
        <dbReference type="ARBA" id="ARBA00032480"/>
    </source>
</evidence>
<dbReference type="InterPro" id="IPR038469">
    <property type="entry name" value="tRNAHis_GuaTrfase_Thg1_sf"/>
</dbReference>
<feature type="domain" description="tRNAHis guanylyltransferase catalytic" evidence="13">
    <location>
        <begin position="6"/>
        <end position="90"/>
    </location>
</feature>
<gene>
    <name evidence="15" type="primary">THG1</name>
    <name evidence="15" type="ORF">H4R34_002543</name>
</gene>
<evidence type="ECO:0000256" key="10">
    <source>
        <dbReference type="ARBA" id="ARBA00022842"/>
    </source>
</evidence>
<keyword evidence="5 15" id="KW-0808">Transferase</keyword>
<evidence type="ECO:0000256" key="11">
    <source>
        <dbReference type="ARBA" id="ARBA00023134"/>
    </source>
</evidence>
<evidence type="ECO:0000256" key="8">
    <source>
        <dbReference type="ARBA" id="ARBA00022723"/>
    </source>
</evidence>
<dbReference type="EC" id="2.7.7.79" evidence="3"/>
<evidence type="ECO:0000256" key="2">
    <source>
        <dbReference type="ARBA" id="ARBA00010113"/>
    </source>
</evidence>
<dbReference type="Pfam" id="PF04446">
    <property type="entry name" value="Thg1"/>
    <property type="match status" value="1"/>
</dbReference>
<keyword evidence="6" id="KW-0819">tRNA processing</keyword>
<organism evidence="15 16">
    <name type="scientific">Dimargaris verticillata</name>
    <dbReference type="NCBI Taxonomy" id="2761393"/>
    <lineage>
        <taxon>Eukaryota</taxon>
        <taxon>Fungi</taxon>
        <taxon>Fungi incertae sedis</taxon>
        <taxon>Zoopagomycota</taxon>
        <taxon>Kickxellomycotina</taxon>
        <taxon>Dimargaritomycetes</taxon>
        <taxon>Dimargaritales</taxon>
        <taxon>Dimargaritaceae</taxon>
        <taxon>Dimargaris</taxon>
    </lineage>
</organism>
<evidence type="ECO:0000313" key="16">
    <source>
        <dbReference type="Proteomes" id="UP001151582"/>
    </source>
</evidence>
<dbReference type="InterPro" id="IPR007537">
    <property type="entry name" value="tRNAHis_GuaTrfase_Thg1"/>
</dbReference>
<evidence type="ECO:0000259" key="13">
    <source>
        <dbReference type="Pfam" id="PF04446"/>
    </source>
</evidence>
<accession>A0A9W8E9W5</accession>
<evidence type="ECO:0000256" key="7">
    <source>
        <dbReference type="ARBA" id="ARBA00022695"/>
    </source>
</evidence>
<evidence type="ECO:0000256" key="3">
    <source>
        <dbReference type="ARBA" id="ARBA00012511"/>
    </source>
</evidence>
<keyword evidence="11" id="KW-0342">GTP-binding</keyword>
<keyword evidence="10" id="KW-0460">Magnesium</keyword>
<keyword evidence="16" id="KW-1185">Reference proteome</keyword>